<organism evidence="1 3">
    <name type="scientific">Araneus ventricosus</name>
    <name type="common">Orbweaver spider</name>
    <name type="synonym">Epeira ventricosa</name>
    <dbReference type="NCBI Taxonomy" id="182803"/>
    <lineage>
        <taxon>Eukaryota</taxon>
        <taxon>Metazoa</taxon>
        <taxon>Ecdysozoa</taxon>
        <taxon>Arthropoda</taxon>
        <taxon>Chelicerata</taxon>
        <taxon>Arachnida</taxon>
        <taxon>Araneae</taxon>
        <taxon>Araneomorphae</taxon>
        <taxon>Entelegynae</taxon>
        <taxon>Araneoidea</taxon>
        <taxon>Araneidae</taxon>
        <taxon>Araneus</taxon>
    </lineage>
</organism>
<dbReference type="EMBL" id="BGPR01064589">
    <property type="protein sequence ID" value="GBO39528.1"/>
    <property type="molecule type" value="Genomic_DNA"/>
</dbReference>
<evidence type="ECO:0000313" key="1">
    <source>
        <dbReference type="EMBL" id="GBO39527.1"/>
    </source>
</evidence>
<reference evidence="1 3" key="1">
    <citation type="journal article" date="2019" name="Sci. Rep.">
        <title>Orb-weaving spider Araneus ventricosus genome elucidates the spidroin gene catalogue.</title>
        <authorList>
            <person name="Kono N."/>
            <person name="Nakamura H."/>
            <person name="Ohtoshi R."/>
            <person name="Moran D.A.P."/>
            <person name="Shinohara A."/>
            <person name="Yoshida Y."/>
            <person name="Fujiwara M."/>
            <person name="Mori M."/>
            <person name="Tomita M."/>
            <person name="Arakawa K."/>
        </authorList>
    </citation>
    <scope>NUCLEOTIDE SEQUENCE [LARGE SCALE GENOMIC DNA]</scope>
</reference>
<evidence type="ECO:0000313" key="2">
    <source>
        <dbReference type="EMBL" id="GBO39528.1"/>
    </source>
</evidence>
<name>A0A4Y2WUG5_ARAVE</name>
<evidence type="ECO:0000313" key="3">
    <source>
        <dbReference type="Proteomes" id="UP000499080"/>
    </source>
</evidence>
<keyword evidence="3" id="KW-1185">Reference proteome</keyword>
<dbReference type="AlphaFoldDB" id="A0A4Y2WUG5"/>
<dbReference type="Proteomes" id="UP000499080">
    <property type="component" value="Unassembled WGS sequence"/>
</dbReference>
<dbReference type="OrthoDB" id="6466693at2759"/>
<dbReference type="EMBL" id="BGPR01064588">
    <property type="protein sequence ID" value="GBO39527.1"/>
    <property type="molecule type" value="Genomic_DNA"/>
</dbReference>
<accession>A0A4Y2WUG5</accession>
<protein>
    <submittedName>
        <fullName evidence="1">Uncharacterized protein</fullName>
    </submittedName>
</protein>
<sequence length="116" mass="12137">MSHQGSYDSIQPINIIIPPSPIMLSHSGGGGDPGWNGRCTSGVLSPGRVTQGVKAVPLYPAKSTKAMDKIRLLPSGLQGLVPTEAAPFSFTMNLSSIVLDTVSSDFQWASGLLDLV</sequence>
<gene>
    <name evidence="1" type="ORF">AVEN_150759_1</name>
    <name evidence="2" type="ORF">AVEN_172853_1</name>
</gene>
<proteinExistence type="predicted"/>
<comment type="caution">
    <text evidence="1">The sequence shown here is derived from an EMBL/GenBank/DDBJ whole genome shotgun (WGS) entry which is preliminary data.</text>
</comment>